<evidence type="ECO:0000256" key="4">
    <source>
        <dbReference type="ARBA" id="ARBA00022692"/>
    </source>
</evidence>
<keyword evidence="8" id="KW-0804">Transcription</keyword>
<evidence type="ECO:0000256" key="11">
    <source>
        <dbReference type="SAM" id="MobiDB-lite"/>
    </source>
</evidence>
<dbReference type="STRING" id="446470.Snas_5902"/>
<keyword evidence="5 12" id="KW-1133">Transmembrane helix</keyword>
<dbReference type="AlphaFoldDB" id="D3Q001"/>
<sequence length="242" mass="26068">MTEQAHTLVGAYVLDAVDDTERERVERHLAECVECEREVRELRATTARLAETTATAPPLRLRGEVLSRIRRTRQDPPPERSPQSTLRPRRIPRWRSVAAAVAMTVVVAVVGVGVTVTIMRQQVDAERAQTEQVESVLTAPDAEVSTKESESGGRVTVVSSTSRNEAVVMVSGLRPIDDDHSYQVWLVNDAGQTSAGVMEAGRRSATMLVSGIAGTDLVGVTEEPAGGSPKPTLPLVADVPLT</sequence>
<dbReference type="Proteomes" id="UP000000844">
    <property type="component" value="Chromosome"/>
</dbReference>
<dbReference type="Gene3D" id="1.10.10.1320">
    <property type="entry name" value="Anti-sigma factor, zinc-finger domain"/>
    <property type="match status" value="1"/>
</dbReference>
<feature type="region of interest" description="Disordered" evidence="11">
    <location>
        <begin position="62"/>
        <end position="89"/>
    </location>
</feature>
<proteinExistence type="predicted"/>
<feature type="domain" description="Putative zinc-finger" evidence="14">
    <location>
        <begin position="3"/>
        <end position="35"/>
    </location>
</feature>
<evidence type="ECO:0000256" key="2">
    <source>
        <dbReference type="ARBA" id="ARBA00004236"/>
    </source>
</evidence>
<dbReference type="PANTHER" id="PTHR37461">
    <property type="entry name" value="ANTI-SIGMA-K FACTOR RSKA"/>
    <property type="match status" value="1"/>
</dbReference>
<dbReference type="Pfam" id="PF10099">
    <property type="entry name" value="RskA_C"/>
    <property type="match status" value="1"/>
</dbReference>
<dbReference type="GO" id="GO:0016989">
    <property type="term" value="F:sigma factor antagonist activity"/>
    <property type="evidence" value="ECO:0007669"/>
    <property type="project" value="TreeGrafter"/>
</dbReference>
<evidence type="ECO:0000259" key="14">
    <source>
        <dbReference type="Pfam" id="PF13490"/>
    </source>
</evidence>
<evidence type="ECO:0000256" key="10">
    <source>
        <dbReference type="ARBA" id="ARBA00030803"/>
    </source>
</evidence>
<keyword evidence="6" id="KW-0805">Transcription regulation</keyword>
<dbReference type="eggNOG" id="COG5343">
    <property type="taxonomic scope" value="Bacteria"/>
</dbReference>
<evidence type="ECO:0000256" key="7">
    <source>
        <dbReference type="ARBA" id="ARBA00023136"/>
    </source>
</evidence>
<feature type="domain" description="Anti-sigma K factor RskA C-terminal" evidence="13">
    <location>
        <begin position="98"/>
        <end position="234"/>
    </location>
</feature>
<dbReference type="GO" id="GO:0005886">
    <property type="term" value="C:plasma membrane"/>
    <property type="evidence" value="ECO:0007669"/>
    <property type="project" value="UniProtKB-SubCell"/>
</dbReference>
<organism evidence="15 16">
    <name type="scientific">Stackebrandtia nassauensis (strain DSM 44728 / CIP 108903 / NRRL B-16338 / NBRC 102104 / LLR-40K-21)</name>
    <dbReference type="NCBI Taxonomy" id="446470"/>
    <lineage>
        <taxon>Bacteria</taxon>
        <taxon>Bacillati</taxon>
        <taxon>Actinomycetota</taxon>
        <taxon>Actinomycetes</taxon>
        <taxon>Glycomycetales</taxon>
        <taxon>Glycomycetaceae</taxon>
        <taxon>Stackebrandtia</taxon>
    </lineage>
</organism>
<evidence type="ECO:0000256" key="6">
    <source>
        <dbReference type="ARBA" id="ARBA00023015"/>
    </source>
</evidence>
<evidence type="ECO:0000313" key="16">
    <source>
        <dbReference type="Proteomes" id="UP000000844"/>
    </source>
</evidence>
<dbReference type="OrthoDB" id="153510at2"/>
<evidence type="ECO:0000256" key="1">
    <source>
        <dbReference type="ARBA" id="ARBA00004167"/>
    </source>
</evidence>
<reference evidence="15 16" key="1">
    <citation type="journal article" date="2009" name="Stand. Genomic Sci.">
        <title>Complete genome sequence of Stackebrandtia nassauensis type strain (LLR-40K-21).</title>
        <authorList>
            <person name="Munk C."/>
            <person name="Lapidus A."/>
            <person name="Copeland A."/>
            <person name="Jando M."/>
            <person name="Mayilraj S."/>
            <person name="Glavina Del Rio T."/>
            <person name="Nolan M."/>
            <person name="Chen F."/>
            <person name="Lucas S."/>
            <person name="Tice H."/>
            <person name="Cheng J.F."/>
            <person name="Han C."/>
            <person name="Detter J.C."/>
            <person name="Bruce D."/>
            <person name="Goodwin L."/>
            <person name="Chain P."/>
            <person name="Pitluck S."/>
            <person name="Goker M."/>
            <person name="Ovchinikova G."/>
            <person name="Pati A."/>
            <person name="Ivanova N."/>
            <person name="Mavromatis K."/>
            <person name="Chen A."/>
            <person name="Palaniappan K."/>
            <person name="Land M."/>
            <person name="Hauser L."/>
            <person name="Chang Y.J."/>
            <person name="Jeffries C.D."/>
            <person name="Bristow J."/>
            <person name="Eisen J.A."/>
            <person name="Markowitz V."/>
            <person name="Hugenholtz P."/>
            <person name="Kyrpides N.C."/>
            <person name="Klenk H.P."/>
        </authorList>
    </citation>
    <scope>NUCLEOTIDE SEQUENCE [LARGE SCALE GENOMIC DNA]</scope>
    <source>
        <strain evidence="16">DSM 44728 / CIP 108903 / NRRL B-16338 / NBRC 102104 / LLR-40K-21</strain>
    </source>
</reference>
<accession>D3Q001</accession>
<dbReference type="Pfam" id="PF13490">
    <property type="entry name" value="zf-HC2"/>
    <property type="match status" value="1"/>
</dbReference>
<dbReference type="InterPro" id="IPR027383">
    <property type="entry name" value="Znf_put"/>
</dbReference>
<dbReference type="InterPro" id="IPR018764">
    <property type="entry name" value="RskA_C"/>
</dbReference>
<protein>
    <recommendedName>
        <fullName evidence="10">Regulator of SigK</fullName>
    </recommendedName>
    <alternativeName>
        <fullName evidence="9">Sigma-K anti-sigma factor RskA</fullName>
    </alternativeName>
</protein>
<keyword evidence="4 12" id="KW-0812">Transmembrane</keyword>
<evidence type="ECO:0000256" key="3">
    <source>
        <dbReference type="ARBA" id="ARBA00022475"/>
    </source>
</evidence>
<evidence type="ECO:0000256" key="9">
    <source>
        <dbReference type="ARBA" id="ARBA00029829"/>
    </source>
</evidence>
<dbReference type="KEGG" id="sna:Snas_5902"/>
<evidence type="ECO:0000313" key="15">
    <source>
        <dbReference type="EMBL" id="ADD45530.1"/>
    </source>
</evidence>
<dbReference type="PANTHER" id="PTHR37461:SF1">
    <property type="entry name" value="ANTI-SIGMA-K FACTOR RSKA"/>
    <property type="match status" value="1"/>
</dbReference>
<dbReference type="RefSeq" id="WP_013021101.1">
    <property type="nucleotide sequence ID" value="NC_013947.1"/>
</dbReference>
<dbReference type="HOGENOM" id="CLU_075802_1_0_11"/>
<evidence type="ECO:0000256" key="8">
    <source>
        <dbReference type="ARBA" id="ARBA00023163"/>
    </source>
</evidence>
<dbReference type="InterPro" id="IPR041916">
    <property type="entry name" value="Anti_sigma_zinc_sf"/>
</dbReference>
<evidence type="ECO:0000256" key="5">
    <source>
        <dbReference type="ARBA" id="ARBA00022989"/>
    </source>
</evidence>
<keyword evidence="3" id="KW-1003">Cell membrane</keyword>
<evidence type="ECO:0000259" key="13">
    <source>
        <dbReference type="Pfam" id="PF10099"/>
    </source>
</evidence>
<feature type="compositionally biased region" description="Basic and acidic residues" evidence="11">
    <location>
        <begin position="62"/>
        <end position="78"/>
    </location>
</feature>
<name>D3Q001_STANL</name>
<dbReference type="GO" id="GO:0006417">
    <property type="term" value="P:regulation of translation"/>
    <property type="evidence" value="ECO:0007669"/>
    <property type="project" value="TreeGrafter"/>
</dbReference>
<comment type="subcellular location">
    <subcellularLocation>
        <location evidence="2">Cell membrane</location>
    </subcellularLocation>
    <subcellularLocation>
        <location evidence="1">Membrane</location>
        <topology evidence="1">Single-pass membrane protein</topology>
    </subcellularLocation>
</comment>
<keyword evidence="7 12" id="KW-0472">Membrane</keyword>
<feature type="transmembrane region" description="Helical" evidence="12">
    <location>
        <begin position="97"/>
        <end position="119"/>
    </location>
</feature>
<keyword evidence="16" id="KW-1185">Reference proteome</keyword>
<gene>
    <name evidence="15" type="ordered locus">Snas_5902</name>
</gene>
<dbReference type="EMBL" id="CP001778">
    <property type="protein sequence ID" value="ADD45530.1"/>
    <property type="molecule type" value="Genomic_DNA"/>
</dbReference>
<dbReference type="InterPro" id="IPR051474">
    <property type="entry name" value="Anti-sigma-K/W_factor"/>
</dbReference>
<evidence type="ECO:0000256" key="12">
    <source>
        <dbReference type="SAM" id="Phobius"/>
    </source>
</evidence>